<gene>
    <name evidence="1" type="ORF">D7I43_28010</name>
</gene>
<evidence type="ECO:0000313" key="1">
    <source>
        <dbReference type="EMBL" id="RKF24131.1"/>
    </source>
</evidence>
<dbReference type="Proteomes" id="UP000285744">
    <property type="component" value="Unassembled WGS sequence"/>
</dbReference>
<evidence type="ECO:0008006" key="3">
    <source>
        <dbReference type="Google" id="ProtNLM"/>
    </source>
</evidence>
<dbReference type="RefSeq" id="WP_120331581.1">
    <property type="nucleotide sequence ID" value="NZ_RAQQ01000027.1"/>
</dbReference>
<dbReference type="AlphaFoldDB" id="A0A420ETY5"/>
<comment type="caution">
    <text evidence="1">The sequence shown here is derived from an EMBL/GenBank/DDBJ whole genome shotgun (WGS) entry which is preliminary data.</text>
</comment>
<organism evidence="1 2">
    <name type="scientific">Micromonospora globbae</name>
    <dbReference type="NCBI Taxonomy" id="1894969"/>
    <lineage>
        <taxon>Bacteria</taxon>
        <taxon>Bacillati</taxon>
        <taxon>Actinomycetota</taxon>
        <taxon>Actinomycetes</taxon>
        <taxon>Micromonosporales</taxon>
        <taxon>Micromonosporaceae</taxon>
        <taxon>Micromonospora</taxon>
    </lineage>
</organism>
<name>A0A420ETY5_9ACTN</name>
<reference evidence="1 2" key="1">
    <citation type="journal article" date="2018" name="Int. J. Syst. Evol. Microbiol.">
        <title>Micromonospora globbae sp. nov., an endophytic actinomycete isolated from roots of Globba winitii C. H. Wright.</title>
        <authorList>
            <person name="Kuncharoen N."/>
            <person name="Pittayakhajonwut P."/>
            <person name="Tanasupawat S."/>
        </authorList>
    </citation>
    <scope>NUCLEOTIDE SEQUENCE [LARGE SCALE GENOMIC DNA]</scope>
    <source>
        <strain evidence="1 2">WPS1-2</strain>
    </source>
</reference>
<protein>
    <recommendedName>
        <fullName evidence="3">HNH endonuclease</fullName>
    </recommendedName>
</protein>
<dbReference type="Gene3D" id="1.10.30.50">
    <property type="match status" value="1"/>
</dbReference>
<dbReference type="EMBL" id="RAQQ01000027">
    <property type="protein sequence ID" value="RKF24131.1"/>
    <property type="molecule type" value="Genomic_DNA"/>
</dbReference>
<dbReference type="OrthoDB" id="3401490at2"/>
<accession>A0A420ETY5</accession>
<evidence type="ECO:0000313" key="2">
    <source>
        <dbReference type="Proteomes" id="UP000285744"/>
    </source>
</evidence>
<sequence length="84" mass="9436">MSRSWEGGSTRAWRKLRAWVLNRDSHRCQLRLPGCTTIATHVHHLRGKQHGDDPTYLAAACAHCNLATGDVSGHDPAPQPRTRW</sequence>
<proteinExistence type="predicted"/>